<dbReference type="EMBL" id="PGTM01000158">
    <property type="protein sequence ID" value="PJF35419.1"/>
    <property type="molecule type" value="Genomic_DNA"/>
</dbReference>
<dbReference type="InterPro" id="IPR013830">
    <property type="entry name" value="SGNH_hydro"/>
</dbReference>
<feature type="domain" description="SGNH hydrolase-type esterase" evidence="2">
    <location>
        <begin position="137"/>
        <end position="315"/>
    </location>
</feature>
<dbReference type="InterPro" id="IPR036514">
    <property type="entry name" value="SGNH_hydro_sf"/>
</dbReference>
<dbReference type="InterPro" id="IPR051532">
    <property type="entry name" value="Ester_Hydrolysis_Enzymes"/>
</dbReference>
<dbReference type="PANTHER" id="PTHR30383">
    <property type="entry name" value="THIOESTERASE 1/PROTEASE 1/LYSOPHOSPHOLIPASE L1"/>
    <property type="match status" value="1"/>
</dbReference>
<evidence type="ECO:0000259" key="2">
    <source>
        <dbReference type="Pfam" id="PF13472"/>
    </source>
</evidence>
<dbReference type="Pfam" id="PF08239">
    <property type="entry name" value="SH3_3"/>
    <property type="match status" value="1"/>
</dbReference>
<dbReference type="Pfam" id="PF13472">
    <property type="entry name" value="Lipase_GDSL_2"/>
    <property type="match status" value="1"/>
</dbReference>
<dbReference type="Gene3D" id="2.30.30.40">
    <property type="entry name" value="SH3 Domains"/>
    <property type="match status" value="1"/>
</dbReference>
<gene>
    <name evidence="3" type="ORF">CUN49_10645</name>
</gene>
<dbReference type="Proteomes" id="UP000229681">
    <property type="component" value="Unassembled WGS sequence"/>
</dbReference>
<dbReference type="InterPro" id="IPR003646">
    <property type="entry name" value="SH3-like_bac-type"/>
</dbReference>
<proteinExistence type="predicted"/>
<evidence type="ECO:0008006" key="5">
    <source>
        <dbReference type="Google" id="ProtNLM"/>
    </source>
</evidence>
<evidence type="ECO:0000259" key="1">
    <source>
        <dbReference type="Pfam" id="PF08239"/>
    </source>
</evidence>
<dbReference type="GO" id="GO:0004622">
    <property type="term" value="F:phosphatidylcholine lysophospholipase activity"/>
    <property type="evidence" value="ECO:0007669"/>
    <property type="project" value="TreeGrafter"/>
</dbReference>
<comment type="caution">
    <text evidence="3">The sequence shown here is derived from an EMBL/GenBank/DDBJ whole genome shotgun (WGS) entry which is preliminary data.</text>
</comment>
<sequence>MTPLPVAAIGGAIESRICDTCQPYLRESPGTAGRILGRLDQTVTFQAVGRSADSTWLQVNLTNDPRRRSGWVFRDLTALRDADVSMLPVTGEVVDATPAPLSIASNSGLISGVSATARQIFLRGQALGNRAHVFTRVGDSITASPYFLTPLSSGNYDLGAYQNELWDTLRFFSSFGDASLAAGNGWGADRILQNGFNAPEVCGDEPPLVCEYRIRKPAVALIMIGTNDSGGVDPAVYERNLSRIVEISIEMGVIPVLSTIPPKLNDAWNGERALQWNRIIKNVAQRYDVPLMDYWLALQNAPNYGLSEDGIHPSAPPDGNTARFTPEGLRYGYTIRNLVALQALDALRRYVLY</sequence>
<reference evidence="3 4" key="1">
    <citation type="submission" date="2017-11" db="EMBL/GenBank/DDBJ databases">
        <title>Evolution of Phototrophy in the Chloroflexi Phylum Driven by Horizontal Gene Transfer.</title>
        <authorList>
            <person name="Ward L.M."/>
            <person name="Hemp J."/>
            <person name="Shih P.M."/>
            <person name="Mcglynn S.E."/>
            <person name="Fischer W."/>
        </authorList>
    </citation>
    <scope>NUCLEOTIDE SEQUENCE [LARGE SCALE GENOMIC DNA]</scope>
    <source>
        <strain evidence="3">JP3_13</strain>
    </source>
</reference>
<dbReference type="AlphaFoldDB" id="A0A2M8PD01"/>
<dbReference type="Gene3D" id="3.40.50.1110">
    <property type="entry name" value="SGNH hydrolase"/>
    <property type="match status" value="1"/>
</dbReference>
<dbReference type="SUPFAM" id="SSF52266">
    <property type="entry name" value="SGNH hydrolase"/>
    <property type="match status" value="1"/>
</dbReference>
<evidence type="ECO:0000313" key="3">
    <source>
        <dbReference type="EMBL" id="PJF35419.1"/>
    </source>
</evidence>
<name>A0A2M8PD01_9CHLR</name>
<dbReference type="CDD" id="cd00229">
    <property type="entry name" value="SGNH_hydrolase"/>
    <property type="match status" value="1"/>
</dbReference>
<feature type="domain" description="SH3b" evidence="1">
    <location>
        <begin position="24"/>
        <end position="75"/>
    </location>
</feature>
<dbReference type="PANTHER" id="PTHR30383:SF5">
    <property type="entry name" value="SGNH HYDROLASE-TYPE ESTERASE DOMAIN-CONTAINING PROTEIN"/>
    <property type="match status" value="1"/>
</dbReference>
<organism evidence="3 4">
    <name type="scientific">Candidatus Thermofonsia Clade 1 bacterium</name>
    <dbReference type="NCBI Taxonomy" id="2364210"/>
    <lineage>
        <taxon>Bacteria</taxon>
        <taxon>Bacillati</taxon>
        <taxon>Chloroflexota</taxon>
        <taxon>Candidatus Thermofontia</taxon>
        <taxon>Candidatus Thermofonsia Clade 1</taxon>
    </lineage>
</organism>
<evidence type="ECO:0000313" key="4">
    <source>
        <dbReference type="Proteomes" id="UP000229681"/>
    </source>
</evidence>
<protein>
    <recommendedName>
        <fullName evidence="5">SGNH hydrolase-type esterase domain-containing protein</fullName>
    </recommendedName>
</protein>
<accession>A0A2M8PD01</accession>